<dbReference type="Proteomes" id="UP000553948">
    <property type="component" value="Unassembled WGS sequence"/>
</dbReference>
<accession>A0A7W2L6K8</accession>
<sequence>MTDLIEVKTADLVGEALGWAVGKAEGLNLELVPPQYGNPWRVFARYQGQAIEHTKRYNPWEDWALGGPLIDKHHVQTSFNGSGFSRSPTGKYWCAYVCKPTGQQELPSGGGPNALSAACRAIAQAKLGDTVQVPKELCA</sequence>
<evidence type="ECO:0000313" key="1">
    <source>
        <dbReference type="EMBL" id="MBA6119393.1"/>
    </source>
</evidence>
<organism evidence="1 2">
    <name type="scientific">Pseudomonas putida</name>
    <name type="common">Arthrobacter siderocapsulatus</name>
    <dbReference type="NCBI Taxonomy" id="303"/>
    <lineage>
        <taxon>Bacteria</taxon>
        <taxon>Pseudomonadati</taxon>
        <taxon>Pseudomonadota</taxon>
        <taxon>Gammaproteobacteria</taxon>
        <taxon>Pseudomonadales</taxon>
        <taxon>Pseudomonadaceae</taxon>
        <taxon>Pseudomonas</taxon>
    </lineage>
</organism>
<comment type="caution">
    <text evidence="1">The sequence shown here is derived from an EMBL/GenBank/DDBJ whole genome shotgun (WGS) entry which is preliminary data.</text>
</comment>
<dbReference type="AlphaFoldDB" id="A0A7W2L6K8"/>
<dbReference type="RefSeq" id="WP_182387771.1">
    <property type="nucleotide sequence ID" value="NZ_JACGDG010000051.1"/>
</dbReference>
<name>A0A7W2L6K8_PSEPU</name>
<reference evidence="1 2" key="1">
    <citation type="submission" date="2020-07" db="EMBL/GenBank/DDBJ databases">
        <title>Diversity of carbapenemase encoding genes among Pseudomonas putida group clinical isolates in a tertiary Brazilian hospital.</title>
        <authorList>
            <person name="Alberto-Lei F."/>
            <person name="Nodari C.S."/>
            <person name="Streling A.P."/>
            <person name="Paulino J.T."/>
            <person name="Bessa-Neto F.O."/>
            <person name="Cayo R."/>
            <person name="Gales A.C."/>
        </authorList>
    </citation>
    <scope>NUCLEOTIDE SEQUENCE [LARGE SCALE GENOMIC DNA]</scope>
    <source>
        <strain evidence="1 2">12464</strain>
    </source>
</reference>
<dbReference type="EMBL" id="JACGDG010000051">
    <property type="protein sequence ID" value="MBA6119393.1"/>
    <property type="molecule type" value="Genomic_DNA"/>
</dbReference>
<dbReference type="InterPro" id="IPR019701">
    <property type="entry name" value="Phage_P22_NinX"/>
</dbReference>
<proteinExistence type="predicted"/>
<dbReference type="Pfam" id="PF10765">
    <property type="entry name" value="Phage_P22_NinX"/>
    <property type="match status" value="1"/>
</dbReference>
<gene>
    <name evidence="1" type="ORF">H4C47_27240</name>
</gene>
<evidence type="ECO:0000313" key="2">
    <source>
        <dbReference type="Proteomes" id="UP000553948"/>
    </source>
</evidence>
<protein>
    <submittedName>
        <fullName evidence="1">DUF2591 domain-containing protein</fullName>
    </submittedName>
</protein>